<evidence type="ECO:0000259" key="5">
    <source>
        <dbReference type="Pfam" id="PF01494"/>
    </source>
</evidence>
<dbReference type="RefSeq" id="XP_007691576.1">
    <property type="nucleotide sequence ID" value="XM_007693386.1"/>
</dbReference>
<dbReference type="EMBL" id="KI964081">
    <property type="protein sequence ID" value="EUC41894.1"/>
    <property type="molecule type" value="Genomic_DNA"/>
</dbReference>
<organism evidence="6 7">
    <name type="scientific">Bipolaris oryzae ATCC 44560</name>
    <dbReference type="NCBI Taxonomy" id="930090"/>
    <lineage>
        <taxon>Eukaryota</taxon>
        <taxon>Fungi</taxon>
        <taxon>Dikarya</taxon>
        <taxon>Ascomycota</taxon>
        <taxon>Pezizomycotina</taxon>
        <taxon>Dothideomycetes</taxon>
        <taxon>Pleosporomycetidae</taxon>
        <taxon>Pleosporales</taxon>
        <taxon>Pleosporineae</taxon>
        <taxon>Pleosporaceae</taxon>
        <taxon>Bipolaris</taxon>
    </lineage>
</organism>
<feature type="domain" description="FAD-binding" evidence="5">
    <location>
        <begin position="47"/>
        <end position="131"/>
    </location>
</feature>
<keyword evidence="7" id="KW-1185">Reference proteome</keyword>
<dbReference type="InterPro" id="IPR036188">
    <property type="entry name" value="FAD/NAD-bd_sf"/>
</dbReference>
<keyword evidence="4" id="KW-0560">Oxidoreductase</keyword>
<evidence type="ECO:0000256" key="3">
    <source>
        <dbReference type="ARBA" id="ARBA00022827"/>
    </source>
</evidence>
<proteinExistence type="inferred from homology"/>
<evidence type="ECO:0000256" key="2">
    <source>
        <dbReference type="ARBA" id="ARBA00022630"/>
    </source>
</evidence>
<dbReference type="GeneID" id="19123783"/>
<evidence type="ECO:0000313" key="7">
    <source>
        <dbReference type="Proteomes" id="UP000054032"/>
    </source>
</evidence>
<dbReference type="GO" id="GO:0071949">
    <property type="term" value="F:FAD binding"/>
    <property type="evidence" value="ECO:0007669"/>
    <property type="project" value="InterPro"/>
</dbReference>
<comment type="similarity">
    <text evidence="1">Belongs to the paxM FAD-dependent monooxygenase family.</text>
</comment>
<dbReference type="HOGENOM" id="CLU_776094_0_0_1"/>
<evidence type="ECO:0000313" key="6">
    <source>
        <dbReference type="EMBL" id="EUC41894.1"/>
    </source>
</evidence>
<dbReference type="SUPFAM" id="SSF51905">
    <property type="entry name" value="FAD/NAD(P)-binding domain"/>
    <property type="match status" value="1"/>
</dbReference>
<gene>
    <name evidence="6" type="ORF">COCMIDRAFT_39977</name>
</gene>
<dbReference type="STRING" id="930090.W6Z2L8"/>
<dbReference type="Gene3D" id="3.50.50.60">
    <property type="entry name" value="FAD/NAD(P)-binding domain"/>
    <property type="match status" value="2"/>
</dbReference>
<dbReference type="InterPro" id="IPR002938">
    <property type="entry name" value="FAD-bd"/>
</dbReference>
<protein>
    <recommendedName>
        <fullName evidence="5">FAD-binding domain-containing protein</fullName>
    </recommendedName>
</protein>
<dbReference type="InterPro" id="IPR050562">
    <property type="entry name" value="FAD_mOase_fung"/>
</dbReference>
<dbReference type="AlphaFoldDB" id="W6Z2L8"/>
<evidence type="ECO:0000256" key="4">
    <source>
        <dbReference type="ARBA" id="ARBA00023002"/>
    </source>
</evidence>
<dbReference type="PANTHER" id="PTHR47356:SF2">
    <property type="entry name" value="FAD-BINDING DOMAIN-CONTAINING PROTEIN-RELATED"/>
    <property type="match status" value="1"/>
</dbReference>
<accession>W6Z2L8</accession>
<reference evidence="6 7" key="1">
    <citation type="journal article" date="2013" name="PLoS Genet.">
        <title>Comparative genome structure, secondary metabolite, and effector coding capacity across Cochliobolus pathogens.</title>
        <authorList>
            <person name="Condon B.J."/>
            <person name="Leng Y."/>
            <person name="Wu D."/>
            <person name="Bushley K.E."/>
            <person name="Ohm R.A."/>
            <person name="Otillar R."/>
            <person name="Martin J."/>
            <person name="Schackwitz W."/>
            <person name="Grimwood J."/>
            <person name="MohdZainudin N."/>
            <person name="Xue C."/>
            <person name="Wang R."/>
            <person name="Manning V.A."/>
            <person name="Dhillon B."/>
            <person name="Tu Z.J."/>
            <person name="Steffenson B.J."/>
            <person name="Salamov A."/>
            <person name="Sun H."/>
            <person name="Lowry S."/>
            <person name="LaButti K."/>
            <person name="Han J."/>
            <person name="Copeland A."/>
            <person name="Lindquist E."/>
            <person name="Barry K."/>
            <person name="Schmutz J."/>
            <person name="Baker S.E."/>
            <person name="Ciuffetti L.M."/>
            <person name="Grigoriev I.V."/>
            <person name="Zhong S."/>
            <person name="Turgeon B.G."/>
        </authorList>
    </citation>
    <scope>NUCLEOTIDE SEQUENCE [LARGE SCALE GENOMIC DNA]</scope>
    <source>
        <strain evidence="6 7">ATCC 44560</strain>
    </source>
</reference>
<keyword evidence="3" id="KW-0274">FAD</keyword>
<dbReference type="OrthoDB" id="2431938at2759"/>
<sequence length="357" mass="39355">MPWEERAFARPSARVGDLTAGGDLYCGVKVGRRGQGRGAFSATKLIDCRVIIVGVGRVKLIAAHTLYLANIDLVALERNGDVDADVGASLALGAGSMRFMQQLGLLDRLLSDGEKLKRSKPFTKDGKIFAEGTSANITFGPELVAFRRANCVRALLESLLKSVIENASLNQEPTFSASYQCRWLNIPRLCVAEQAFDTQSKNRFIMWIVDREKMDELAASLVDWPVTESPKAKDLYKSATAGIPNLEEGKLERWSLGRIVLAGDTCHNSTPNAGLSYTNGIQDIALLYNLLRNAVKSSLDSETSEHDLGEIFEGCQTIVQNHGVNSRIKQSRILSYVFGKDHIRGPILWMCLIRPKR</sequence>
<dbReference type="Pfam" id="PF01494">
    <property type="entry name" value="FAD_binding_3"/>
    <property type="match status" value="1"/>
</dbReference>
<dbReference type="PANTHER" id="PTHR47356">
    <property type="entry name" value="FAD-DEPENDENT MONOOXYGENASE ASQG-RELATED"/>
    <property type="match status" value="1"/>
</dbReference>
<dbReference type="KEGG" id="bor:COCMIDRAFT_39977"/>
<dbReference type="Proteomes" id="UP000054032">
    <property type="component" value="Unassembled WGS sequence"/>
</dbReference>
<name>W6Z2L8_COCMI</name>
<evidence type="ECO:0000256" key="1">
    <source>
        <dbReference type="ARBA" id="ARBA00007992"/>
    </source>
</evidence>
<keyword evidence="2" id="KW-0285">Flavoprotein</keyword>
<dbReference type="eggNOG" id="KOG2614">
    <property type="taxonomic scope" value="Eukaryota"/>
</dbReference>
<dbReference type="GO" id="GO:0004497">
    <property type="term" value="F:monooxygenase activity"/>
    <property type="evidence" value="ECO:0007669"/>
    <property type="project" value="InterPro"/>
</dbReference>